<proteinExistence type="predicted"/>
<organism evidence="1">
    <name type="scientific">groundwater metagenome</name>
    <dbReference type="NCBI Taxonomy" id="717931"/>
    <lineage>
        <taxon>unclassified sequences</taxon>
        <taxon>metagenomes</taxon>
        <taxon>ecological metagenomes</taxon>
    </lineage>
</organism>
<sequence length="115" mass="12930">MLDRVSVCIPVYQPPFKYLLELLSRPADIEGLVESVPTLNDAEFNSLPEMVNNVKFPPILQVCTASLIRDFVILERAPNNDKTQLTPSSKPSKGLCTRHTKVKILRKFKYCIVAG</sequence>
<evidence type="ECO:0000313" key="1">
    <source>
        <dbReference type="EMBL" id="CEG13268.1"/>
    </source>
</evidence>
<dbReference type="AlphaFoldDB" id="A0A098EB79"/>
<dbReference type="EMBL" id="CCXY01000287">
    <property type="protein sequence ID" value="CEG13268.1"/>
    <property type="molecule type" value="Genomic_DNA"/>
</dbReference>
<reference evidence="1" key="1">
    <citation type="submission" date="2014-09" db="EMBL/GenBank/DDBJ databases">
        <authorList>
            <person name="Probst J Alexander"/>
        </authorList>
    </citation>
    <scope>NUCLEOTIDE SEQUENCE</scope>
</reference>
<gene>
    <name evidence="1" type="ORF">MSIBF_A3570001</name>
</gene>
<name>A0A098EB79_9ZZZZ</name>
<accession>A0A098EB79</accession>
<protein>
    <submittedName>
        <fullName evidence="1">ATPase associated with various cellular activities, AAA_3</fullName>
    </submittedName>
</protein>